<name>A0ABU7IBJ3_9SPHI</name>
<comment type="caution">
    <text evidence="1">The sequence shown here is derived from an EMBL/GenBank/DDBJ whole genome shotgun (WGS) entry which is preliminary data.</text>
</comment>
<dbReference type="RefSeq" id="WP_330108843.1">
    <property type="nucleotide sequence ID" value="NZ_JAZDQT010000003.1"/>
</dbReference>
<gene>
    <name evidence="1" type="ORF">VRU48_15545</name>
</gene>
<proteinExistence type="predicted"/>
<evidence type="ECO:0000313" key="2">
    <source>
        <dbReference type="Proteomes" id="UP001336835"/>
    </source>
</evidence>
<reference evidence="1 2" key="1">
    <citation type="submission" date="2024-01" db="EMBL/GenBank/DDBJ databases">
        <title>Pedobacter sp. nov., isolated from fresh soil.</title>
        <authorList>
            <person name="Le N.T.T."/>
        </authorList>
    </citation>
    <scope>NUCLEOTIDE SEQUENCE [LARGE SCALE GENOMIC DNA]</scope>
    <source>
        <strain evidence="1 2">KR3-3</strain>
    </source>
</reference>
<sequence length="251" mass="28808">MNTKLKQISIVAILLVVLVTNSVKSQQFKLQSLDGAKIEFRVSKNDQNILSIIYASDTVYVRDVKDIKSARVLGNRFLMINYGVRAGTGISSARTLLLSGYQKKLIKSLEVTSLFREDFLDFDNHVTSPMKAEVKSVYNVELSLLGNSIANYKLVVKIHDERTSMHAPKTDYNKNGVETLSFDKTDRVFYSLHEDISGYFTLWDSKMQKEIRKYVKGNFAIAKLGTYKYYYINGSWYFKSDNNELTKYAYN</sequence>
<dbReference type="Proteomes" id="UP001336835">
    <property type="component" value="Unassembled WGS sequence"/>
</dbReference>
<protein>
    <submittedName>
        <fullName evidence="1">Uncharacterized protein</fullName>
    </submittedName>
</protein>
<keyword evidence="2" id="KW-1185">Reference proteome</keyword>
<evidence type="ECO:0000313" key="1">
    <source>
        <dbReference type="EMBL" id="MEE1946539.1"/>
    </source>
</evidence>
<organism evidence="1 2">
    <name type="scientific">Pedobacter albus</name>
    <dbReference type="NCBI Taxonomy" id="3113905"/>
    <lineage>
        <taxon>Bacteria</taxon>
        <taxon>Pseudomonadati</taxon>
        <taxon>Bacteroidota</taxon>
        <taxon>Sphingobacteriia</taxon>
        <taxon>Sphingobacteriales</taxon>
        <taxon>Sphingobacteriaceae</taxon>
        <taxon>Pedobacter</taxon>
    </lineage>
</organism>
<accession>A0ABU7IBJ3</accession>
<dbReference type="EMBL" id="JAZDQT010000003">
    <property type="protein sequence ID" value="MEE1946539.1"/>
    <property type="molecule type" value="Genomic_DNA"/>
</dbReference>